<dbReference type="InterPro" id="IPR010994">
    <property type="entry name" value="RuvA_2-like"/>
</dbReference>
<gene>
    <name evidence="11 14" type="primary">ligA</name>
    <name evidence="14" type="ORF">H359_0674</name>
</gene>
<dbReference type="InterPro" id="IPR036420">
    <property type="entry name" value="BRCT_dom_sf"/>
</dbReference>
<dbReference type="Gene3D" id="3.40.50.10190">
    <property type="entry name" value="BRCT domain"/>
    <property type="match status" value="1"/>
</dbReference>
<feature type="domain" description="BRCT" evidence="13">
    <location>
        <begin position="589"/>
        <end position="662"/>
    </location>
</feature>
<dbReference type="Pfam" id="PF12826">
    <property type="entry name" value="HHH_2"/>
    <property type="match status" value="1"/>
</dbReference>
<dbReference type="InterPro" id="IPR001357">
    <property type="entry name" value="BRCT_dom"/>
</dbReference>
<name>A0ABP2XEI9_9CHLA</name>
<evidence type="ECO:0000256" key="5">
    <source>
        <dbReference type="ARBA" id="ARBA00022763"/>
    </source>
</evidence>
<dbReference type="Proteomes" id="UP000016064">
    <property type="component" value="Unassembled WGS sequence"/>
</dbReference>
<dbReference type="PANTHER" id="PTHR23389:SF9">
    <property type="entry name" value="DNA LIGASE"/>
    <property type="match status" value="1"/>
</dbReference>
<dbReference type="SMART" id="SM00532">
    <property type="entry name" value="LIGANc"/>
    <property type="match status" value="1"/>
</dbReference>
<dbReference type="InterPro" id="IPR012340">
    <property type="entry name" value="NA-bd_OB-fold"/>
</dbReference>
<feature type="active site" description="N6-AMP-lysine intermediate" evidence="11">
    <location>
        <position position="115"/>
    </location>
</feature>
<keyword evidence="15" id="KW-1185">Reference proteome</keyword>
<keyword evidence="9 11" id="KW-0234">DNA repair</keyword>
<dbReference type="Gene3D" id="6.20.10.30">
    <property type="match status" value="1"/>
</dbReference>
<dbReference type="Pfam" id="PF03120">
    <property type="entry name" value="OB_DNA_ligase"/>
    <property type="match status" value="1"/>
</dbReference>
<dbReference type="Pfam" id="PF01653">
    <property type="entry name" value="DNA_ligase_aden"/>
    <property type="match status" value="1"/>
</dbReference>
<evidence type="ECO:0000313" key="15">
    <source>
        <dbReference type="Proteomes" id="UP000016064"/>
    </source>
</evidence>
<feature type="binding site" evidence="11">
    <location>
        <position position="427"/>
    </location>
    <ligand>
        <name>Zn(2+)</name>
        <dbReference type="ChEBI" id="CHEBI:29105"/>
    </ligand>
</feature>
<dbReference type="NCBIfam" id="TIGR00575">
    <property type="entry name" value="dnlj"/>
    <property type="match status" value="1"/>
</dbReference>
<dbReference type="PROSITE" id="PS01055">
    <property type="entry name" value="DNA_LIGASE_N1"/>
    <property type="match status" value="1"/>
</dbReference>
<feature type="binding site" evidence="11">
    <location>
        <begin position="83"/>
        <end position="84"/>
    </location>
    <ligand>
        <name>NAD(+)</name>
        <dbReference type="ChEBI" id="CHEBI:57540"/>
    </ligand>
</feature>
<evidence type="ECO:0000256" key="1">
    <source>
        <dbReference type="ARBA" id="ARBA00004067"/>
    </source>
</evidence>
<dbReference type="Gene3D" id="1.10.150.20">
    <property type="entry name" value="5' to 3' exonuclease, C-terminal subdomain"/>
    <property type="match status" value="2"/>
</dbReference>
<dbReference type="SUPFAM" id="SSF50249">
    <property type="entry name" value="Nucleic acid-binding proteins"/>
    <property type="match status" value="1"/>
</dbReference>
<dbReference type="InterPro" id="IPR041663">
    <property type="entry name" value="DisA/LigA_HHH"/>
</dbReference>
<dbReference type="InterPro" id="IPR004150">
    <property type="entry name" value="NAD_DNA_ligase_OB"/>
</dbReference>
<feature type="binding site" evidence="11">
    <location>
        <position position="286"/>
    </location>
    <ligand>
        <name>NAD(+)</name>
        <dbReference type="ChEBI" id="CHEBI:57540"/>
    </ligand>
</feature>
<keyword evidence="2 11" id="KW-0436">Ligase</keyword>
<sequence length="662" mass="74231">MKETYCEDLYLNLCREIGDYDYSYYVLHAPKISDYDYDMKMKELLLMESLHPEWQVLWSPTKRLGDQISGEFAVVEHAQPMLSIANAYSLDELNDFLFRVEKTLGYSPQYTVELKIDGIAVSLRYESGILVQALTRGNGRKGEDITTNVRTIRSLPLRLSENAPDFLEVRGEIFFSKIAFQDINNYCEKIGRSQFANPRNAAGGTLKLLSSKEVAKRKLDISIYGVFTNTGVISHYANLKLCESWGLPVFGRPHLCQNCHEVVRVLDTIENSRYQLPMEIDGAVVKVDDIEAQKVLGMTSKHYRWALAYKYAPERAETIIEDIIINVGRTGVLTPVAKLRPVFLSGTTVSRASLYNEEEIQRKDIRIGDTVYIEKGGEIIPKVVGVCKDKRPENTSPWHMPSVCPVCQSLLERESDRVSVRCTNPKCLAGAIERVCFFAGKNALDIDHFGDKLVTKLFDMGLVSRCSDIFMLKMEDLLQVSGYKEKSAEKLLKSIEKSKSVPLDRFIVALGIPFVGAGVAAALAAHFHNLDKVVSSSIEELLTIEGIGEKVASSIEEYFSDARNLEEIHRLQELGVKVLTHTTEISKCSGKVFVITGSLENISRADIEAEIRKHGGRVASSVSKNTDFLVVGKDPGSKLNKAQDLGIKIIDQNKLLEFLYRE</sequence>
<dbReference type="InterPro" id="IPR003583">
    <property type="entry name" value="Hlx-hairpin-Hlx_DNA-bd_motif"/>
</dbReference>
<dbReference type="PROSITE" id="PS50172">
    <property type="entry name" value="BRCT"/>
    <property type="match status" value="1"/>
</dbReference>
<feature type="binding site" evidence="11">
    <location>
        <begin position="34"/>
        <end position="38"/>
    </location>
    <ligand>
        <name>NAD(+)</name>
        <dbReference type="ChEBI" id="CHEBI:57540"/>
    </ligand>
</feature>
<proteinExistence type="inferred from homology"/>
<dbReference type="NCBIfam" id="NF005932">
    <property type="entry name" value="PRK07956.1"/>
    <property type="match status" value="1"/>
</dbReference>
<dbReference type="PROSITE" id="PS01056">
    <property type="entry name" value="DNA_LIGASE_N2"/>
    <property type="match status" value="1"/>
</dbReference>
<evidence type="ECO:0000259" key="13">
    <source>
        <dbReference type="PROSITE" id="PS50172"/>
    </source>
</evidence>
<comment type="similarity">
    <text evidence="11">Belongs to the NAD-dependent DNA ligase family. LigA subfamily.</text>
</comment>
<feature type="binding site" evidence="11">
    <location>
        <position position="407"/>
    </location>
    <ligand>
        <name>Zn(2+)</name>
        <dbReference type="ChEBI" id="CHEBI:29105"/>
    </ligand>
</feature>
<dbReference type="SUPFAM" id="SSF56091">
    <property type="entry name" value="DNA ligase/mRNA capping enzyme, catalytic domain"/>
    <property type="match status" value="1"/>
</dbReference>
<feature type="binding site" evidence="11">
    <location>
        <position position="113"/>
    </location>
    <ligand>
        <name>NAD(+)</name>
        <dbReference type="ChEBI" id="CHEBI:57540"/>
    </ligand>
</feature>
<dbReference type="EMBL" id="APJW01000002">
    <property type="protein sequence ID" value="EQM62539.1"/>
    <property type="molecule type" value="Genomic_DNA"/>
</dbReference>
<evidence type="ECO:0000256" key="12">
    <source>
        <dbReference type="RuleBase" id="RU000618"/>
    </source>
</evidence>
<dbReference type="InterPro" id="IPR018239">
    <property type="entry name" value="DNA_ligase_AS"/>
</dbReference>
<dbReference type="PANTHER" id="PTHR23389">
    <property type="entry name" value="CHROMOSOME TRANSMISSION FIDELITY FACTOR 18"/>
    <property type="match status" value="1"/>
</dbReference>
<dbReference type="InterPro" id="IPR013840">
    <property type="entry name" value="DNAligase_N"/>
</dbReference>
<dbReference type="PIRSF" id="PIRSF001604">
    <property type="entry name" value="LigA"/>
    <property type="match status" value="1"/>
</dbReference>
<dbReference type="SMART" id="SM00278">
    <property type="entry name" value="HhH1"/>
    <property type="match status" value="4"/>
</dbReference>
<organism evidence="14 15">
    <name type="scientific">Chlamydia ibidis 10-1398/6</name>
    <dbReference type="NCBI Taxonomy" id="1046581"/>
    <lineage>
        <taxon>Bacteria</taxon>
        <taxon>Pseudomonadati</taxon>
        <taxon>Chlamydiota</taxon>
        <taxon>Chlamydiia</taxon>
        <taxon>Chlamydiales</taxon>
        <taxon>Chlamydiaceae</taxon>
        <taxon>Chlamydia/Chlamydophila group</taxon>
        <taxon>Chlamydia</taxon>
    </lineage>
</organism>
<evidence type="ECO:0000256" key="6">
    <source>
        <dbReference type="ARBA" id="ARBA00022833"/>
    </source>
</evidence>
<keyword evidence="5 11" id="KW-0227">DNA damage</keyword>
<evidence type="ECO:0000256" key="2">
    <source>
        <dbReference type="ARBA" id="ARBA00022598"/>
    </source>
</evidence>
<comment type="function">
    <text evidence="1 11">DNA ligase that catalyzes the formation of phosphodiester linkages between 5'-phosphoryl and 3'-hydroxyl groups in double-stranded DNA using NAD as a coenzyme and as the energy source for the reaction. It is essential for DNA replication and repair of damaged DNA.</text>
</comment>
<dbReference type="InterPro" id="IPR013839">
    <property type="entry name" value="DNAligase_adenylation"/>
</dbReference>
<dbReference type="Pfam" id="PF00533">
    <property type="entry name" value="BRCT"/>
    <property type="match status" value="1"/>
</dbReference>
<dbReference type="SUPFAM" id="SSF52113">
    <property type="entry name" value="BRCT domain"/>
    <property type="match status" value="1"/>
</dbReference>
<keyword evidence="4 11" id="KW-0479">Metal-binding</keyword>
<comment type="caution">
    <text evidence="14">The sequence shown here is derived from an EMBL/GenBank/DDBJ whole genome shotgun (WGS) entry which is preliminary data.</text>
</comment>
<dbReference type="EC" id="6.5.1.2" evidence="11 12"/>
<dbReference type="GO" id="GO:0003911">
    <property type="term" value="F:DNA ligase (NAD+) activity"/>
    <property type="evidence" value="ECO:0007669"/>
    <property type="project" value="UniProtKB-EC"/>
</dbReference>
<dbReference type="Gene3D" id="2.40.50.140">
    <property type="entry name" value="Nucleic acid-binding proteins"/>
    <property type="match status" value="1"/>
</dbReference>
<protein>
    <recommendedName>
        <fullName evidence="11 12">DNA ligase</fullName>
        <ecNumber evidence="11 12">6.5.1.2</ecNumber>
    </recommendedName>
    <alternativeName>
        <fullName evidence="11">Polydeoxyribonucleotide synthase [NAD(+)]</fullName>
    </alternativeName>
</protein>
<feature type="binding site" evidence="11">
    <location>
        <position position="172"/>
    </location>
    <ligand>
        <name>NAD(+)</name>
        <dbReference type="ChEBI" id="CHEBI:57540"/>
    </ligand>
</feature>
<dbReference type="SUPFAM" id="SSF47781">
    <property type="entry name" value="RuvA domain 2-like"/>
    <property type="match status" value="1"/>
</dbReference>
<keyword evidence="8 11" id="KW-0520">NAD</keyword>
<dbReference type="Pfam" id="PF03119">
    <property type="entry name" value="DNA_ligase_ZBD"/>
    <property type="match status" value="1"/>
</dbReference>
<feature type="binding site" evidence="11">
    <location>
        <position position="404"/>
    </location>
    <ligand>
        <name>Zn(2+)</name>
        <dbReference type="ChEBI" id="CHEBI:29105"/>
    </ligand>
</feature>
<dbReference type="CDD" id="cd17748">
    <property type="entry name" value="BRCT_DNA_ligase_like"/>
    <property type="match status" value="1"/>
</dbReference>
<comment type="cofactor">
    <cofactor evidence="11">
        <name>Mg(2+)</name>
        <dbReference type="ChEBI" id="CHEBI:18420"/>
    </cofactor>
    <cofactor evidence="11">
        <name>Mn(2+)</name>
        <dbReference type="ChEBI" id="CHEBI:29035"/>
    </cofactor>
</comment>
<evidence type="ECO:0000313" key="14">
    <source>
        <dbReference type="EMBL" id="EQM62539.1"/>
    </source>
</evidence>
<comment type="caution">
    <text evidence="11">Lacks conserved residue(s) required for the propagation of feature annotation.</text>
</comment>
<keyword evidence="11" id="KW-0464">Manganese</keyword>
<evidence type="ECO:0000256" key="9">
    <source>
        <dbReference type="ARBA" id="ARBA00023204"/>
    </source>
</evidence>
<keyword evidence="7 11" id="KW-0460">Magnesium</keyword>
<reference evidence="14 15" key="1">
    <citation type="submission" date="2013-07" db="EMBL/GenBank/DDBJ databases">
        <title>Isolation of a new Chlamydia species from the feral Sacred Ibis (Threskiornis aethiopicus): Chlamydia ibidis.</title>
        <authorList>
            <person name="Vorimore F."/>
            <person name="Hsia R.-C."/>
            <person name="Huot-Creasy H."/>
            <person name="Bastian S."/>
            <person name="Deruyter L."/>
            <person name="Passet A."/>
            <person name="Sachse K."/>
            <person name="Bavoil P."/>
            <person name="Myers G."/>
            <person name="Laroucau K."/>
        </authorList>
    </citation>
    <scope>NUCLEOTIDE SEQUENCE [LARGE SCALE GENOMIC DNA]</scope>
    <source>
        <strain evidence="14 15">10-1398/6</strain>
    </source>
</reference>
<accession>A0ABP2XEI9</accession>
<comment type="catalytic activity">
    <reaction evidence="10 11 12">
        <text>NAD(+) + (deoxyribonucleotide)n-3'-hydroxyl + 5'-phospho-(deoxyribonucleotide)m = (deoxyribonucleotide)n+m + AMP + beta-nicotinamide D-nucleotide.</text>
        <dbReference type="EC" id="6.5.1.2"/>
    </reaction>
</comment>
<evidence type="ECO:0000256" key="7">
    <source>
        <dbReference type="ARBA" id="ARBA00022842"/>
    </source>
</evidence>
<dbReference type="Gene3D" id="3.30.470.30">
    <property type="entry name" value="DNA ligase/mRNA capping enzyme"/>
    <property type="match status" value="1"/>
</dbReference>
<dbReference type="HAMAP" id="MF_01588">
    <property type="entry name" value="DNA_ligase_A"/>
    <property type="match status" value="1"/>
</dbReference>
<evidence type="ECO:0000256" key="8">
    <source>
        <dbReference type="ARBA" id="ARBA00023027"/>
    </source>
</evidence>
<dbReference type="InterPro" id="IPR001679">
    <property type="entry name" value="DNA_ligase"/>
</dbReference>
<keyword evidence="6 11" id="KW-0862">Zinc</keyword>
<dbReference type="InterPro" id="IPR033136">
    <property type="entry name" value="DNA_ligase_CS"/>
</dbReference>
<feature type="binding site" evidence="11">
    <location>
        <position position="310"/>
    </location>
    <ligand>
        <name>NAD(+)</name>
        <dbReference type="ChEBI" id="CHEBI:57540"/>
    </ligand>
</feature>
<dbReference type="CDD" id="cd00114">
    <property type="entry name" value="LIGANc"/>
    <property type="match status" value="1"/>
</dbReference>
<dbReference type="Gene3D" id="1.10.287.610">
    <property type="entry name" value="Helix hairpin bin"/>
    <property type="match status" value="1"/>
</dbReference>
<evidence type="ECO:0000256" key="11">
    <source>
        <dbReference type="HAMAP-Rule" id="MF_01588"/>
    </source>
</evidence>
<dbReference type="RefSeq" id="WP_020370226.1">
    <property type="nucleotide sequence ID" value="NZ_APJW01000002.1"/>
</dbReference>
<evidence type="ECO:0000256" key="3">
    <source>
        <dbReference type="ARBA" id="ARBA00022705"/>
    </source>
</evidence>
<keyword evidence="3 11" id="KW-0235">DNA replication</keyword>
<evidence type="ECO:0000256" key="4">
    <source>
        <dbReference type="ARBA" id="ARBA00022723"/>
    </source>
</evidence>
<evidence type="ECO:0000256" key="10">
    <source>
        <dbReference type="ARBA" id="ARBA00034005"/>
    </source>
</evidence>
<dbReference type="SMART" id="SM00292">
    <property type="entry name" value="BRCT"/>
    <property type="match status" value="1"/>
</dbReference>
<dbReference type="InterPro" id="IPR004149">
    <property type="entry name" value="Znf_DNAligase_C4"/>
</dbReference>
<feature type="binding site" evidence="11">
    <location>
        <position position="136"/>
    </location>
    <ligand>
        <name>NAD(+)</name>
        <dbReference type="ChEBI" id="CHEBI:57540"/>
    </ligand>
</feature>